<comment type="caution">
    <text evidence="2">The sequence shown here is derived from an EMBL/GenBank/DDBJ whole genome shotgun (WGS) entry which is preliminary data.</text>
</comment>
<accession>A0ABU5TEZ9</accession>
<evidence type="ECO:0000313" key="2">
    <source>
        <dbReference type="EMBL" id="MEA5476845.1"/>
    </source>
</evidence>
<gene>
    <name evidence="2" type="ORF">VB774_04350</name>
</gene>
<protein>
    <submittedName>
        <fullName evidence="2">Uncharacterized protein</fullName>
    </submittedName>
</protein>
<reference evidence="2 3" key="1">
    <citation type="submission" date="2023-12" db="EMBL/GenBank/DDBJ databases">
        <title>Baltic Sea Cyanobacteria.</title>
        <authorList>
            <person name="Delbaje E."/>
            <person name="Fewer D.P."/>
            <person name="Shishido T.K."/>
        </authorList>
    </citation>
    <scope>NUCLEOTIDE SEQUENCE [LARGE SCALE GENOMIC DNA]</scope>
    <source>
        <strain evidence="2 3">UHCC 0370</strain>
    </source>
</reference>
<sequence length="170" mass="19105">MKKIFYGIAAIAISFSSNFIAVNSAQALEEGIYWGGGSRYISIFKQANPKPNLTPNPQPSLTTESDRYCYSGFSANGTIIASLNLKIPRYQTGLDYEVYTLQGVNNLAIQQYAFKRDQITFGKLVGRFVREGSVYKRDGDVSTERSPELQECLKSNKPYFKQISSGRDRR</sequence>
<dbReference type="RefSeq" id="WP_323260106.1">
    <property type="nucleotide sequence ID" value="NZ_JAYGIE010000012.1"/>
</dbReference>
<organism evidence="2 3">
    <name type="scientific">Pseudanabaena galeata UHCC 0370</name>
    <dbReference type="NCBI Taxonomy" id="3110310"/>
    <lineage>
        <taxon>Bacteria</taxon>
        <taxon>Bacillati</taxon>
        <taxon>Cyanobacteriota</taxon>
        <taxon>Cyanophyceae</taxon>
        <taxon>Pseudanabaenales</taxon>
        <taxon>Pseudanabaenaceae</taxon>
        <taxon>Pseudanabaena</taxon>
    </lineage>
</organism>
<dbReference type="Proteomes" id="UP001301388">
    <property type="component" value="Unassembled WGS sequence"/>
</dbReference>
<feature type="signal peptide" evidence="1">
    <location>
        <begin position="1"/>
        <end position="21"/>
    </location>
</feature>
<dbReference type="EMBL" id="JAYGIE010000012">
    <property type="protein sequence ID" value="MEA5476845.1"/>
    <property type="molecule type" value="Genomic_DNA"/>
</dbReference>
<evidence type="ECO:0000313" key="3">
    <source>
        <dbReference type="Proteomes" id="UP001301388"/>
    </source>
</evidence>
<keyword evidence="1" id="KW-0732">Signal</keyword>
<keyword evidence="3" id="KW-1185">Reference proteome</keyword>
<name>A0ABU5TEZ9_9CYAN</name>
<evidence type="ECO:0000256" key="1">
    <source>
        <dbReference type="SAM" id="SignalP"/>
    </source>
</evidence>
<proteinExistence type="predicted"/>
<feature type="chain" id="PRO_5045098303" evidence="1">
    <location>
        <begin position="22"/>
        <end position="170"/>
    </location>
</feature>